<reference evidence="2" key="2">
    <citation type="submission" date="2020-09" db="EMBL/GenBank/DDBJ databases">
        <authorList>
            <person name="Sun Q."/>
            <person name="Zhou Y."/>
        </authorList>
    </citation>
    <scope>NUCLEOTIDE SEQUENCE</scope>
    <source>
        <strain evidence="2">CGMCC 1.15725</strain>
    </source>
</reference>
<sequence>MVAELERQRLGIVRPVPPRRQHRHEREIGADIDELVAHRLQHMTADIGPVERRVEAVRIILQADAQLARGVGRRRGAGESRQRQAAKKRRRPTPKHAVRARPGTDGSPP</sequence>
<proteinExistence type="predicted"/>
<comment type="caution">
    <text evidence="2">The sequence shown here is derived from an EMBL/GenBank/DDBJ whole genome shotgun (WGS) entry which is preliminary data.</text>
</comment>
<keyword evidence="3" id="KW-1185">Reference proteome</keyword>
<feature type="compositionally biased region" description="Basic residues" evidence="1">
    <location>
        <begin position="84"/>
        <end position="99"/>
    </location>
</feature>
<evidence type="ECO:0000313" key="2">
    <source>
        <dbReference type="EMBL" id="GGF06255.1"/>
    </source>
</evidence>
<dbReference type="Proteomes" id="UP000646365">
    <property type="component" value="Unassembled WGS sequence"/>
</dbReference>
<protein>
    <submittedName>
        <fullName evidence="2">Uncharacterized protein</fullName>
    </submittedName>
</protein>
<accession>A0A8J3E226</accession>
<evidence type="ECO:0000256" key="1">
    <source>
        <dbReference type="SAM" id="MobiDB-lite"/>
    </source>
</evidence>
<gene>
    <name evidence="2" type="ORF">GCM10011611_09710</name>
</gene>
<evidence type="ECO:0000313" key="3">
    <source>
        <dbReference type="Proteomes" id="UP000646365"/>
    </source>
</evidence>
<dbReference type="AlphaFoldDB" id="A0A8J3E226"/>
<organism evidence="2 3">
    <name type="scientific">Aliidongia dinghuensis</name>
    <dbReference type="NCBI Taxonomy" id="1867774"/>
    <lineage>
        <taxon>Bacteria</taxon>
        <taxon>Pseudomonadati</taxon>
        <taxon>Pseudomonadota</taxon>
        <taxon>Alphaproteobacteria</taxon>
        <taxon>Rhodospirillales</taxon>
        <taxon>Dongiaceae</taxon>
        <taxon>Aliidongia</taxon>
    </lineage>
</organism>
<feature type="region of interest" description="Disordered" evidence="1">
    <location>
        <begin position="70"/>
        <end position="109"/>
    </location>
</feature>
<reference evidence="2" key="1">
    <citation type="journal article" date="2014" name="Int. J. Syst. Evol. Microbiol.">
        <title>Complete genome sequence of Corynebacterium casei LMG S-19264T (=DSM 44701T), isolated from a smear-ripened cheese.</title>
        <authorList>
            <consortium name="US DOE Joint Genome Institute (JGI-PGF)"/>
            <person name="Walter F."/>
            <person name="Albersmeier A."/>
            <person name="Kalinowski J."/>
            <person name="Ruckert C."/>
        </authorList>
    </citation>
    <scope>NUCLEOTIDE SEQUENCE</scope>
    <source>
        <strain evidence="2">CGMCC 1.15725</strain>
    </source>
</reference>
<name>A0A8J3E226_9PROT</name>
<dbReference type="EMBL" id="BMJQ01000002">
    <property type="protein sequence ID" value="GGF06255.1"/>
    <property type="molecule type" value="Genomic_DNA"/>
</dbReference>